<feature type="compositionally biased region" description="Acidic residues" evidence="3">
    <location>
        <begin position="1397"/>
        <end position="1416"/>
    </location>
</feature>
<dbReference type="InterPro" id="IPR047187">
    <property type="entry name" value="SF1_C_Upf1"/>
</dbReference>
<dbReference type="GO" id="GO:0004386">
    <property type="term" value="F:helicase activity"/>
    <property type="evidence" value="ECO:0007669"/>
    <property type="project" value="InterPro"/>
</dbReference>
<gene>
    <name evidence="9" type="ORF">B0A49_11217</name>
</gene>
<dbReference type="InterPro" id="IPR041679">
    <property type="entry name" value="DNA2/NAM7-like_C"/>
</dbReference>
<comment type="caution">
    <text evidence="9">The sequence shown here is derived from an EMBL/GenBank/DDBJ whole genome shotgun (WGS) entry which is preliminary data.</text>
</comment>
<evidence type="ECO:0000256" key="3">
    <source>
        <dbReference type="SAM" id="MobiDB-lite"/>
    </source>
</evidence>
<dbReference type="Gene3D" id="3.40.50.300">
    <property type="entry name" value="P-loop containing nucleotide triphosphate hydrolases"/>
    <property type="match status" value="2"/>
</dbReference>
<accession>A0A4U0WHG6</accession>
<dbReference type="InterPro" id="IPR026300">
    <property type="entry name" value="CWF11_fam"/>
</dbReference>
<keyword evidence="2" id="KW-0508">mRNA splicing</keyword>
<dbReference type="Pfam" id="PF16399">
    <property type="entry name" value="Aquarius_N_1st"/>
    <property type="match status" value="1"/>
</dbReference>
<feature type="domain" description="RNA helicase aquarius N-terminal" evidence="6">
    <location>
        <begin position="29"/>
        <end position="414"/>
    </location>
</feature>
<dbReference type="InterPro" id="IPR045055">
    <property type="entry name" value="DNA2/NAM7-like"/>
</dbReference>
<keyword evidence="10" id="KW-1185">Reference proteome</keyword>
<keyword evidence="1" id="KW-0378">Hydrolase</keyword>
<reference evidence="9 10" key="1">
    <citation type="submission" date="2017-03" db="EMBL/GenBank/DDBJ databases">
        <title>Genomes of endolithic fungi from Antarctica.</title>
        <authorList>
            <person name="Coleine C."/>
            <person name="Masonjones S."/>
            <person name="Stajich J.E."/>
        </authorList>
    </citation>
    <scope>NUCLEOTIDE SEQUENCE [LARGE SCALE GENOMIC DNA]</scope>
    <source>
        <strain evidence="9 10">CCFEE 5187</strain>
    </source>
</reference>
<evidence type="ECO:0000259" key="8">
    <source>
        <dbReference type="Pfam" id="PF21144"/>
    </source>
</evidence>
<name>A0A4U0WHG6_9PEZI</name>
<evidence type="ECO:0000259" key="5">
    <source>
        <dbReference type="Pfam" id="PF13087"/>
    </source>
</evidence>
<keyword evidence="1" id="KW-0067">ATP-binding</keyword>
<protein>
    <recommendedName>
        <fullName evidence="2">Pre-mRNA-splicing factor</fullName>
    </recommendedName>
</protein>
<dbReference type="PIRSF" id="PIRSF038901">
    <property type="entry name" value="AQR_cwf11"/>
    <property type="match status" value="1"/>
</dbReference>
<keyword evidence="2" id="KW-0507">mRNA processing</keyword>
<dbReference type="SUPFAM" id="SSF52540">
    <property type="entry name" value="P-loop containing nucleoside triphosphate hydrolases"/>
    <property type="match status" value="1"/>
</dbReference>
<feature type="domain" description="DNA2/NAM7 helicase helicase" evidence="4">
    <location>
        <begin position="815"/>
        <end position="1113"/>
    </location>
</feature>
<dbReference type="FunFam" id="3.40.50.300:FF:000507">
    <property type="entry name" value="Pre-mRNA-splicing factor"/>
    <property type="match status" value="1"/>
</dbReference>
<feature type="compositionally biased region" description="Polar residues" evidence="3">
    <location>
        <begin position="754"/>
        <end position="766"/>
    </location>
</feature>
<evidence type="ECO:0000259" key="7">
    <source>
        <dbReference type="Pfam" id="PF21143"/>
    </source>
</evidence>
<feature type="domain" description="DNA2/NAM7 helicase-like C-terminal" evidence="5">
    <location>
        <begin position="1124"/>
        <end position="1316"/>
    </location>
</feature>
<dbReference type="InterPro" id="IPR032174">
    <property type="entry name" value="Aquarius_N"/>
</dbReference>
<evidence type="ECO:0000313" key="10">
    <source>
        <dbReference type="Proteomes" id="UP000308768"/>
    </source>
</evidence>
<dbReference type="GO" id="GO:0071013">
    <property type="term" value="C:catalytic step 2 spliceosome"/>
    <property type="evidence" value="ECO:0007669"/>
    <property type="project" value="TreeGrafter"/>
</dbReference>
<feature type="region of interest" description="Disordered" evidence="3">
    <location>
        <begin position="1386"/>
        <end position="1430"/>
    </location>
</feature>
<dbReference type="GO" id="GO:0005684">
    <property type="term" value="C:U2-type spliceosomal complex"/>
    <property type="evidence" value="ECO:0007669"/>
    <property type="project" value="UniProtKB-UniRule"/>
</dbReference>
<keyword evidence="1" id="KW-0347">Helicase</keyword>
<dbReference type="Pfam" id="PF21143">
    <property type="entry name" value="Aquarius_N_2nd"/>
    <property type="match status" value="1"/>
</dbReference>
<comment type="function">
    <text evidence="2">Involved in mRNA splicing where it associates with cdc5 and the other cwf proteins as part of the spliceosome.</text>
</comment>
<keyword evidence="1" id="KW-0547">Nucleotide-binding</keyword>
<proteinExistence type="inferred from homology"/>
<dbReference type="Pfam" id="PF21144">
    <property type="entry name" value="Aquarius_N_3rd"/>
    <property type="match status" value="1"/>
</dbReference>
<dbReference type="GO" id="GO:0045292">
    <property type="term" value="P:mRNA cis splicing, via spliceosome"/>
    <property type="evidence" value="ECO:0007669"/>
    <property type="project" value="UniProtKB-UniRule"/>
</dbReference>
<dbReference type="PANTHER" id="PTHR10887:SF5">
    <property type="entry name" value="RNA HELICASE AQUARIUS"/>
    <property type="match status" value="1"/>
</dbReference>
<dbReference type="CDD" id="cd18808">
    <property type="entry name" value="SF1_C_Upf1"/>
    <property type="match status" value="1"/>
</dbReference>
<feature type="domain" description="RNA helicase aquarius beta-barrel" evidence="7">
    <location>
        <begin position="497"/>
        <end position="663"/>
    </location>
</feature>
<evidence type="ECO:0000256" key="2">
    <source>
        <dbReference type="PIRNR" id="PIRNR038901"/>
    </source>
</evidence>
<dbReference type="Proteomes" id="UP000308768">
    <property type="component" value="Unassembled WGS sequence"/>
</dbReference>
<sequence length="1430" mass="162402">MASATMAPSEDAAILGRPTVADLKGDSHYAQIARKHWLTSVTPPKVKPNIVKQELWDHLEKEGFAFRSLLLLEQLQLVERYLWPGYTEESSNYHVLLLALMVIVKKREGLPAWEHLSSRPAEFSSFFRRILSMSIDYTFSSAIRMHLVSFIIGAFQSMDSGLVRRECAPLVSIGIWDNLHSEAAREAKLEKNSMLKKAWRGAVKRFEAADESTKGRLRFERSWLFTLSIDFLDRIYDTTTSAAEDNIRYCERFVEFLTDLQSQPPTRRYVNSLIRDLNLLPAMRLSLAFNDEENGLFRELYNLLRHYVYFPIDDQTGQQLSPAQYHQEHCTALARLQRVALKHFRDKLALLVLSNLGSLEQRAELGGHLESLTVPELVELCTVLGFRTEYPTSSFVAQTRSFFVELLLSAHERKPTYQETLRDLSILPTESTLYETTFLRNETYNGSRPLAIPKLNLMYLTMGDFLWRSFILSRCESFYEIRKDMEDTIKRLQPRSAGSVTKFEGFSKMALPITKPAIVEVLPPRVAELSPAEVRAEVILDVSRLSPGIRREWESLRPGDIVFLLSVQAVDENKDVGNGISVQDVANRQGLKHLRSAEVIKMMDENGRSLREMPLDHGDKLTHRPRQRRLIVKLDTVAYKEDKERADKGKPDTYEAINVIVRRKGRENNFKPILDSIKQLTLSRISAPGWFRDVFLGIGDPAGASYKRLTNQLKSIDFRDTFLDWQHLIESLPGRTVEPNEAINSSYGPPYVLETSTEEAQPATTRGSKKRRRDQTEISQQASVDHVKVSTYKPLNTGPYPADVPKSNTVRFTPAQIEAINSGTQPGLTVILGPPGTGKTDVATQIINNIYHNFPTQRTLLVAHSNQALNQLFQKITALDIDERHLLRLGHGEEELETESSYSKHGRVESFLEIGARYMAEVTRLAASINAPGDHGSSCETADYFNLVYIEPAWKKYIDRVQSNECTAEEAIEIFPFHQYFATAPQPLFSPDAPRDEIVETALGCYRHIEKLFSELEDIRPFEILRSGRDKANYLLIKEARIIAMTSTHAGMRRQEIANLGFHYDNVVMEEAAQITEIESFVPLALQNPDKDGELPLQRVVLCGDHLQNSPIIQNLAFRQYANLEQSLFLRLVRLGVPTVLLDRQGRARPSLAALYKWRYPSLGDLPLVSTSREFLSANAGFRYDYQFIDVPDYKGHGEMEPTPHFIQNLGEAEYAVAIYMYMRLLGYSAEKISILCTYAGQRALVMDVLGHRCRGNRLFGMPGKVSTVDRYQGEQNDYIILSLTRTTRPGYLRDIRRLTVALSRARLGLYVLGRREVFEPSYELRDAFELLLQRPAKLMLTTGEIHPTDRKVEDDVPETEMDGVEHLGQYVFEMTKAKVEALKAGGGVLPPAPEERLDEDEDMADAELGSDDEMQGGEPIAGEGPEEME</sequence>
<evidence type="ECO:0000259" key="6">
    <source>
        <dbReference type="Pfam" id="PF16399"/>
    </source>
</evidence>
<dbReference type="InterPro" id="IPR048966">
    <property type="entry name" value="Aquarius_b-barrel"/>
</dbReference>
<comment type="subunit">
    <text evidence="2">Belongs to the 40S cdc5-associated complex (or cwf complex), a spliceosome sub-complex reminiscent of a late-stage spliceosome.</text>
</comment>
<evidence type="ECO:0000313" key="9">
    <source>
        <dbReference type="EMBL" id="TKA62400.1"/>
    </source>
</evidence>
<dbReference type="Pfam" id="PF13087">
    <property type="entry name" value="AAA_12"/>
    <property type="match status" value="1"/>
</dbReference>
<dbReference type="InterPro" id="IPR041677">
    <property type="entry name" value="DNA2/NAM7_AAA_11"/>
</dbReference>
<keyword evidence="2" id="KW-0539">Nucleus</keyword>
<dbReference type="InterPro" id="IPR048967">
    <property type="entry name" value="Aquarius_insert"/>
</dbReference>
<evidence type="ECO:0000256" key="1">
    <source>
        <dbReference type="ARBA" id="ARBA00022806"/>
    </source>
</evidence>
<evidence type="ECO:0000259" key="4">
    <source>
        <dbReference type="Pfam" id="PF13086"/>
    </source>
</evidence>
<dbReference type="EMBL" id="NAJN01001570">
    <property type="protein sequence ID" value="TKA62400.1"/>
    <property type="molecule type" value="Genomic_DNA"/>
</dbReference>
<dbReference type="InterPro" id="IPR027417">
    <property type="entry name" value="P-loop_NTPase"/>
</dbReference>
<dbReference type="CDD" id="cd17935">
    <property type="entry name" value="EEXXQc_AQR"/>
    <property type="match status" value="1"/>
</dbReference>
<dbReference type="OrthoDB" id="1879at2759"/>
<feature type="domain" description="RNA helicase aquarius insertion" evidence="8">
    <location>
        <begin position="711"/>
        <end position="803"/>
    </location>
</feature>
<dbReference type="Pfam" id="PF13086">
    <property type="entry name" value="AAA_11"/>
    <property type="match status" value="1"/>
</dbReference>
<dbReference type="PANTHER" id="PTHR10887">
    <property type="entry name" value="DNA2/NAM7 HELICASE FAMILY"/>
    <property type="match status" value="1"/>
</dbReference>
<comment type="similarity">
    <text evidence="2">Belongs to the CWF11 family.</text>
</comment>
<organism evidence="9 10">
    <name type="scientific">Cryomyces minteri</name>
    <dbReference type="NCBI Taxonomy" id="331657"/>
    <lineage>
        <taxon>Eukaryota</taxon>
        <taxon>Fungi</taxon>
        <taxon>Dikarya</taxon>
        <taxon>Ascomycota</taxon>
        <taxon>Pezizomycotina</taxon>
        <taxon>Dothideomycetes</taxon>
        <taxon>Dothideomycetes incertae sedis</taxon>
        <taxon>Cryomyces</taxon>
    </lineage>
</organism>
<dbReference type="GO" id="GO:0003729">
    <property type="term" value="F:mRNA binding"/>
    <property type="evidence" value="ECO:0007669"/>
    <property type="project" value="TreeGrafter"/>
</dbReference>
<feature type="region of interest" description="Disordered" evidence="3">
    <location>
        <begin position="751"/>
        <end position="783"/>
    </location>
</feature>
<dbReference type="STRING" id="331657.A0A4U0WHG6"/>
<comment type="subcellular location">
    <subcellularLocation>
        <location evidence="2">Nucleus</location>
    </subcellularLocation>
</comment>